<proteinExistence type="predicted"/>
<reference evidence="1 2" key="1">
    <citation type="submission" date="2024-09" db="EMBL/GenBank/DDBJ databases">
        <authorList>
            <person name="Sun Q."/>
            <person name="Mori K."/>
        </authorList>
    </citation>
    <scope>NUCLEOTIDE SEQUENCE [LARGE SCALE GENOMIC DNA]</scope>
    <source>
        <strain evidence="1 2">KCTC 22789</strain>
    </source>
</reference>
<evidence type="ECO:0000313" key="2">
    <source>
        <dbReference type="Proteomes" id="UP001589799"/>
    </source>
</evidence>
<protein>
    <submittedName>
        <fullName evidence="1">Glycosyltransferase family 2 protein</fullName>
    </submittedName>
</protein>
<comment type="caution">
    <text evidence="1">The sequence shown here is derived from an EMBL/GenBank/DDBJ whole genome shotgun (WGS) entry which is preliminary data.</text>
</comment>
<organism evidence="1 2">
    <name type="scientific">Paracoccus niistensis</name>
    <dbReference type="NCBI Taxonomy" id="632935"/>
    <lineage>
        <taxon>Bacteria</taxon>
        <taxon>Pseudomonadati</taxon>
        <taxon>Pseudomonadota</taxon>
        <taxon>Alphaproteobacteria</taxon>
        <taxon>Rhodobacterales</taxon>
        <taxon>Paracoccaceae</taxon>
        <taxon>Paracoccus</taxon>
    </lineage>
</organism>
<evidence type="ECO:0000313" key="1">
    <source>
        <dbReference type="EMBL" id="MFC0342014.1"/>
    </source>
</evidence>
<dbReference type="InterPro" id="IPR029044">
    <property type="entry name" value="Nucleotide-diphossugar_trans"/>
</dbReference>
<dbReference type="EMBL" id="JBHLWE010000043">
    <property type="protein sequence ID" value="MFC0342014.1"/>
    <property type="molecule type" value="Genomic_DNA"/>
</dbReference>
<name>A0ABV6I7Y7_9RHOB</name>
<dbReference type="RefSeq" id="WP_377699621.1">
    <property type="nucleotide sequence ID" value="NZ_JBHLWE010000043.1"/>
</dbReference>
<keyword evidence="2" id="KW-1185">Reference proteome</keyword>
<dbReference type="Proteomes" id="UP001589799">
    <property type="component" value="Unassembled WGS sequence"/>
</dbReference>
<gene>
    <name evidence="1" type="ORF">ACFFII_14690</name>
</gene>
<sequence>MRGVWRIRNWLGEQQRRRHLRQAEKAVSRFPNLADRKPHALGAPLIVTLTSYPPRFPTLGATLRSLLDQTIQADRTILWLAENDLPQLPEDVVALKEFGLEIRTCADLRSYKKLIPALQTFPGAWFATADDDVYYPPDWLEGLVREAASHSRTVIATRAHLARLDGSGRLTPYLEWEMNTHHLCAPLPETRLFPTGVGGVLYPPSAFVETVTDEDAFMKLCPHGDDIWFFWMARLAGTEQARTSSGFELLAWPRSQVVGLFHENQLNSRNDLQIRNMEEAYGPVL</sequence>
<dbReference type="SUPFAM" id="SSF53448">
    <property type="entry name" value="Nucleotide-diphospho-sugar transferases"/>
    <property type="match status" value="1"/>
</dbReference>
<accession>A0ABV6I7Y7</accession>